<dbReference type="SMART" id="SM00388">
    <property type="entry name" value="HisKA"/>
    <property type="match status" value="1"/>
</dbReference>
<dbReference type="Pfam" id="PF02518">
    <property type="entry name" value="HATPase_c"/>
    <property type="match status" value="1"/>
</dbReference>
<dbReference type="PANTHER" id="PTHR43304">
    <property type="entry name" value="PHYTOCHROME-LIKE PROTEIN CPH1"/>
    <property type="match status" value="1"/>
</dbReference>
<dbReference type="EC" id="2.7.13.3" evidence="2"/>
<keyword evidence="11" id="KW-1185">Reference proteome</keyword>
<evidence type="ECO:0000256" key="5">
    <source>
        <dbReference type="ARBA" id="ARBA00022777"/>
    </source>
</evidence>
<dbReference type="EMBL" id="SJSN01000004">
    <property type="protein sequence ID" value="TCD11046.1"/>
    <property type="molecule type" value="Genomic_DNA"/>
</dbReference>
<feature type="domain" description="PAS" evidence="8">
    <location>
        <begin position="145"/>
        <end position="199"/>
    </location>
</feature>
<dbReference type="InterPro" id="IPR004358">
    <property type="entry name" value="Sig_transdc_His_kin-like_C"/>
</dbReference>
<dbReference type="InterPro" id="IPR000700">
    <property type="entry name" value="PAS-assoc_C"/>
</dbReference>
<evidence type="ECO:0000259" key="7">
    <source>
        <dbReference type="PROSITE" id="PS50109"/>
    </source>
</evidence>
<dbReference type="InterPro" id="IPR000014">
    <property type="entry name" value="PAS"/>
</dbReference>
<dbReference type="PROSITE" id="PS50113">
    <property type="entry name" value="PAC"/>
    <property type="match status" value="3"/>
</dbReference>
<dbReference type="NCBIfam" id="TIGR00229">
    <property type="entry name" value="sensory_box"/>
    <property type="match status" value="3"/>
</dbReference>
<evidence type="ECO:0000256" key="2">
    <source>
        <dbReference type="ARBA" id="ARBA00012438"/>
    </source>
</evidence>
<dbReference type="Gene3D" id="2.10.70.100">
    <property type="match status" value="1"/>
</dbReference>
<dbReference type="AlphaFoldDB" id="A0A4R0P5G2"/>
<feature type="domain" description="Histidine kinase" evidence="7">
    <location>
        <begin position="452"/>
        <end position="664"/>
    </location>
</feature>
<dbReference type="SUPFAM" id="SSF55785">
    <property type="entry name" value="PYP-like sensor domain (PAS domain)"/>
    <property type="match status" value="3"/>
</dbReference>
<feature type="domain" description="PAC" evidence="9">
    <location>
        <begin position="395"/>
        <end position="448"/>
    </location>
</feature>
<organism evidence="10 11">
    <name type="scientific">Pedobacter frigidisoli</name>
    <dbReference type="NCBI Taxonomy" id="2530455"/>
    <lineage>
        <taxon>Bacteria</taxon>
        <taxon>Pseudomonadati</taxon>
        <taxon>Bacteroidota</taxon>
        <taxon>Sphingobacteriia</taxon>
        <taxon>Sphingobacteriales</taxon>
        <taxon>Sphingobacteriaceae</taxon>
        <taxon>Pedobacter</taxon>
    </lineage>
</organism>
<dbReference type="InterPro" id="IPR036890">
    <property type="entry name" value="HATPase_C_sf"/>
</dbReference>
<dbReference type="InterPro" id="IPR003661">
    <property type="entry name" value="HisK_dim/P_dom"/>
</dbReference>
<dbReference type="InterPro" id="IPR005467">
    <property type="entry name" value="His_kinase_dom"/>
</dbReference>
<keyword evidence="6" id="KW-0175">Coiled coil</keyword>
<dbReference type="RefSeq" id="WP_131557066.1">
    <property type="nucleotide sequence ID" value="NZ_SJSN01000004.1"/>
</dbReference>
<comment type="caution">
    <text evidence="10">The sequence shown here is derived from an EMBL/GenBank/DDBJ whole genome shotgun (WGS) entry which is preliminary data.</text>
</comment>
<dbReference type="Pfam" id="PF00512">
    <property type="entry name" value="HisKA"/>
    <property type="match status" value="1"/>
</dbReference>
<dbReference type="SUPFAM" id="SSF47384">
    <property type="entry name" value="Homodimeric domain of signal transducing histidine kinase"/>
    <property type="match status" value="1"/>
</dbReference>
<dbReference type="InterPro" id="IPR001610">
    <property type="entry name" value="PAC"/>
</dbReference>
<keyword evidence="4" id="KW-0808">Transferase</keyword>
<dbReference type="SMART" id="SM00091">
    <property type="entry name" value="PAS"/>
    <property type="match status" value="2"/>
</dbReference>
<dbReference type="SMART" id="SM00387">
    <property type="entry name" value="HATPase_c"/>
    <property type="match status" value="1"/>
</dbReference>
<evidence type="ECO:0000313" key="11">
    <source>
        <dbReference type="Proteomes" id="UP000291485"/>
    </source>
</evidence>
<dbReference type="OrthoDB" id="9813151at2"/>
<dbReference type="GO" id="GO:0000155">
    <property type="term" value="F:phosphorelay sensor kinase activity"/>
    <property type="evidence" value="ECO:0007669"/>
    <property type="project" value="InterPro"/>
</dbReference>
<gene>
    <name evidence="10" type="ORF">EZ449_05990</name>
</gene>
<dbReference type="FunFam" id="3.30.565.10:FF:000006">
    <property type="entry name" value="Sensor histidine kinase WalK"/>
    <property type="match status" value="1"/>
</dbReference>
<evidence type="ECO:0000256" key="3">
    <source>
        <dbReference type="ARBA" id="ARBA00022553"/>
    </source>
</evidence>
<dbReference type="Pfam" id="PF08448">
    <property type="entry name" value="PAS_4"/>
    <property type="match status" value="2"/>
</dbReference>
<name>A0A4R0P5G2_9SPHI</name>
<dbReference type="InterPro" id="IPR036097">
    <property type="entry name" value="HisK_dim/P_sf"/>
</dbReference>
<evidence type="ECO:0000256" key="4">
    <source>
        <dbReference type="ARBA" id="ARBA00022679"/>
    </source>
</evidence>
<evidence type="ECO:0000259" key="8">
    <source>
        <dbReference type="PROSITE" id="PS50112"/>
    </source>
</evidence>
<dbReference type="SUPFAM" id="SSF55874">
    <property type="entry name" value="ATPase domain of HSP90 chaperone/DNA topoisomerase II/histidine kinase"/>
    <property type="match status" value="1"/>
</dbReference>
<keyword evidence="3" id="KW-0597">Phosphoprotein</keyword>
<dbReference type="InterPro" id="IPR035965">
    <property type="entry name" value="PAS-like_dom_sf"/>
</dbReference>
<evidence type="ECO:0000259" key="9">
    <source>
        <dbReference type="PROSITE" id="PS50113"/>
    </source>
</evidence>
<reference evidence="10 11" key="1">
    <citation type="submission" date="2019-02" db="EMBL/GenBank/DDBJ databases">
        <title>Pedobacter sp. RP-3-11 sp. nov., isolated from Arctic soil.</title>
        <authorList>
            <person name="Dahal R.H."/>
        </authorList>
    </citation>
    <scope>NUCLEOTIDE SEQUENCE [LARGE SCALE GENOMIC DNA]</scope>
    <source>
        <strain evidence="10 11">RP-3-11</strain>
    </source>
</reference>
<dbReference type="PANTHER" id="PTHR43304:SF1">
    <property type="entry name" value="PAC DOMAIN-CONTAINING PROTEIN"/>
    <property type="match status" value="1"/>
</dbReference>
<dbReference type="PRINTS" id="PR00344">
    <property type="entry name" value="BCTRLSENSOR"/>
</dbReference>
<evidence type="ECO:0000256" key="1">
    <source>
        <dbReference type="ARBA" id="ARBA00000085"/>
    </source>
</evidence>
<dbReference type="Gene3D" id="3.30.565.10">
    <property type="entry name" value="Histidine kinase-like ATPase, C-terminal domain"/>
    <property type="match status" value="1"/>
</dbReference>
<dbReference type="InterPro" id="IPR052162">
    <property type="entry name" value="Sensor_kinase/Photoreceptor"/>
</dbReference>
<dbReference type="InterPro" id="IPR003594">
    <property type="entry name" value="HATPase_dom"/>
</dbReference>
<protein>
    <recommendedName>
        <fullName evidence="2">histidine kinase</fullName>
        <ecNumber evidence="2">2.7.13.3</ecNumber>
    </recommendedName>
</protein>
<evidence type="ECO:0000256" key="6">
    <source>
        <dbReference type="SAM" id="Coils"/>
    </source>
</evidence>
<dbReference type="CDD" id="cd00130">
    <property type="entry name" value="PAS"/>
    <property type="match status" value="1"/>
</dbReference>
<feature type="domain" description="PAC" evidence="9">
    <location>
        <begin position="219"/>
        <end position="271"/>
    </location>
</feature>
<comment type="catalytic activity">
    <reaction evidence="1">
        <text>ATP + protein L-histidine = ADP + protein N-phospho-L-histidine.</text>
        <dbReference type="EC" id="2.7.13.3"/>
    </reaction>
</comment>
<feature type="domain" description="PAC" evidence="9">
    <location>
        <begin position="85"/>
        <end position="137"/>
    </location>
</feature>
<dbReference type="PROSITE" id="PS50109">
    <property type="entry name" value="HIS_KIN"/>
    <property type="match status" value="1"/>
</dbReference>
<evidence type="ECO:0000313" key="10">
    <source>
        <dbReference type="EMBL" id="TCD11046.1"/>
    </source>
</evidence>
<dbReference type="PROSITE" id="PS50112">
    <property type="entry name" value="PAS"/>
    <property type="match status" value="1"/>
</dbReference>
<dbReference type="Gene3D" id="1.10.287.130">
    <property type="match status" value="1"/>
</dbReference>
<dbReference type="InterPro" id="IPR013656">
    <property type="entry name" value="PAS_4"/>
</dbReference>
<dbReference type="CDD" id="cd00082">
    <property type="entry name" value="HisKA"/>
    <property type="match status" value="1"/>
</dbReference>
<dbReference type="SMART" id="SM00086">
    <property type="entry name" value="PAC"/>
    <property type="match status" value="3"/>
</dbReference>
<sequence length="664" mass="75165">MNESTSNRNLQSSFEDRFKALLTATSDVVYSVSPDWGLIYELDGHGFLQDDREATKDWKLRNVYLEDHDILDAAIARAIATKTVFHLEHRVKRTDGTIGWTSSRAVPILAEDGQIREWFGLASDITERKLAEESLKESREILEQQKRTYETITAGTPDLMYVFDLGYRFTYANRALLEMWGKTWDEAVGKGLLENGYEPWHAEMHEREINSIKATGKPVRGEVSFPHATLGIRLYDYILNPVFDEHGEVVAVSGTTRDVTDRDQWERQLKESAERLQAINEEFAAVNEELSASNEQILAVNQSLSEANEDILSAQQTIQEGKLALSQAIEAANFGTWYIHSQTREFITDARLKELFGYYPNEPLSIEQAIAQITEEYREFVSNKLENAIYNNGDYDVSYPVIGLHDNRLRWLRAIGNLIADASGAFSSFTGVVMDITEQKMDEIRKNDFMGMVSHELKTPLTSLSAYLQLLGMRSKNIQDETSLRAISQAIKQTKRMSDMINGFLEFSRLEAAKIILKHAPFDIADLIYEAKEEALMLYGTHKFIFEPVDSQIVNADRVKLGQVIANLVGNAVKYSRPESTVQISCVACNEEVKVSVKDEGLGMKRDELDKIFARFYRVDTNSLIAGFGIGLYVSSEIVKLHHGEIWAESEIGKGSVFSFTFPL</sequence>
<feature type="coiled-coil region" evidence="6">
    <location>
        <begin position="262"/>
        <end position="296"/>
    </location>
</feature>
<accession>A0A4R0P5G2</accession>
<proteinExistence type="predicted"/>
<dbReference type="Proteomes" id="UP000291485">
    <property type="component" value="Unassembled WGS sequence"/>
</dbReference>
<dbReference type="Gene3D" id="3.30.450.20">
    <property type="entry name" value="PAS domain"/>
    <property type="match status" value="3"/>
</dbReference>
<keyword evidence="5" id="KW-0418">Kinase</keyword>